<keyword evidence="1" id="KW-0472">Membrane</keyword>
<feature type="transmembrane region" description="Helical" evidence="1">
    <location>
        <begin position="74"/>
        <end position="92"/>
    </location>
</feature>
<proteinExistence type="predicted"/>
<evidence type="ECO:0000313" key="3">
    <source>
        <dbReference type="Proteomes" id="UP001589810"/>
    </source>
</evidence>
<comment type="caution">
    <text evidence="2">The sequence shown here is derived from an EMBL/GenBank/DDBJ whole genome shotgun (WGS) entry which is preliminary data.</text>
</comment>
<protein>
    <recommendedName>
        <fullName evidence="4">DUF417 family protein</fullName>
    </recommendedName>
</protein>
<accession>A0ABV6MY67</accession>
<keyword evidence="1" id="KW-0812">Transmembrane</keyword>
<reference evidence="2 3" key="1">
    <citation type="submission" date="2024-09" db="EMBL/GenBank/DDBJ databases">
        <authorList>
            <person name="Sun Q."/>
            <person name="Mori K."/>
        </authorList>
    </citation>
    <scope>NUCLEOTIDE SEQUENCE [LARGE SCALE GENOMIC DNA]</scope>
    <source>
        <strain evidence="2 3">TBRC 1432</strain>
    </source>
</reference>
<organism evidence="2 3">
    <name type="scientific">Kutzneria chonburiensis</name>
    <dbReference type="NCBI Taxonomy" id="1483604"/>
    <lineage>
        <taxon>Bacteria</taxon>
        <taxon>Bacillati</taxon>
        <taxon>Actinomycetota</taxon>
        <taxon>Actinomycetes</taxon>
        <taxon>Pseudonocardiales</taxon>
        <taxon>Pseudonocardiaceae</taxon>
        <taxon>Kutzneria</taxon>
    </lineage>
</organism>
<evidence type="ECO:0000313" key="2">
    <source>
        <dbReference type="EMBL" id="MFC0545248.1"/>
    </source>
</evidence>
<feature type="transmembrane region" description="Helical" evidence="1">
    <location>
        <begin position="26"/>
        <end position="44"/>
    </location>
</feature>
<sequence length="158" mass="17440">MSTTLQTIARMELRIHRWLTRNSVRLLRISMGGIILTFGFLKYFPGLSPAEHMVETVSRTLSLGLAPDRLTMDGFATIECLIGLSLITNIGLRIAIYPMALWAIGILLPLALMPAELFSGPDHMPTLEGQYVLKDLILLSATMVIADTTVRRRASTNG</sequence>
<gene>
    <name evidence="2" type="ORF">ACFFH7_27320</name>
</gene>
<dbReference type="Proteomes" id="UP001589810">
    <property type="component" value="Unassembled WGS sequence"/>
</dbReference>
<evidence type="ECO:0000256" key="1">
    <source>
        <dbReference type="SAM" id="Phobius"/>
    </source>
</evidence>
<dbReference type="RefSeq" id="WP_379794300.1">
    <property type="nucleotide sequence ID" value="NZ_JBHLUD010000009.1"/>
</dbReference>
<feature type="transmembrane region" description="Helical" evidence="1">
    <location>
        <begin position="99"/>
        <end position="119"/>
    </location>
</feature>
<name>A0ABV6MY67_9PSEU</name>
<keyword evidence="3" id="KW-1185">Reference proteome</keyword>
<evidence type="ECO:0008006" key="4">
    <source>
        <dbReference type="Google" id="ProtNLM"/>
    </source>
</evidence>
<keyword evidence="1" id="KW-1133">Transmembrane helix</keyword>
<dbReference type="EMBL" id="JBHLUD010000009">
    <property type="protein sequence ID" value="MFC0545248.1"/>
    <property type="molecule type" value="Genomic_DNA"/>
</dbReference>